<name>A0A512ND97_9HYPH</name>
<gene>
    <name evidence="3" type="ORF">RSO01_40850</name>
</gene>
<dbReference type="RefSeq" id="WP_308933094.1">
    <property type="nucleotide sequence ID" value="NZ_BKAJ01000072.1"/>
</dbReference>
<evidence type="ECO:0000313" key="3">
    <source>
        <dbReference type="EMBL" id="GEP56919.1"/>
    </source>
</evidence>
<dbReference type="InterPro" id="IPR011041">
    <property type="entry name" value="Quinoprot_gluc/sorb_DH_b-prop"/>
</dbReference>
<dbReference type="PANTHER" id="PTHR33546:SF1">
    <property type="entry name" value="LARGE, MULTIFUNCTIONAL SECRETED PROTEIN"/>
    <property type="match status" value="1"/>
</dbReference>
<dbReference type="AlphaFoldDB" id="A0A512ND97"/>
<keyword evidence="1" id="KW-0732">Signal</keyword>
<dbReference type="InterPro" id="IPR011042">
    <property type="entry name" value="6-blade_b-propeller_TolB-like"/>
</dbReference>
<organism evidence="3 4">
    <name type="scientific">Reyranella soli</name>
    <dbReference type="NCBI Taxonomy" id="1230389"/>
    <lineage>
        <taxon>Bacteria</taxon>
        <taxon>Pseudomonadati</taxon>
        <taxon>Pseudomonadota</taxon>
        <taxon>Alphaproteobacteria</taxon>
        <taxon>Hyphomicrobiales</taxon>
        <taxon>Reyranellaceae</taxon>
        <taxon>Reyranella</taxon>
    </lineage>
</organism>
<feature type="domain" description="Pyrroloquinoline quinone-dependent pyranose dehydrogenase beta-propeller" evidence="2">
    <location>
        <begin position="65"/>
        <end position="397"/>
    </location>
</feature>
<reference evidence="3 4" key="1">
    <citation type="submission" date="2019-07" db="EMBL/GenBank/DDBJ databases">
        <title>Whole genome shotgun sequence of Reyranella soli NBRC 108950.</title>
        <authorList>
            <person name="Hosoyama A."/>
            <person name="Uohara A."/>
            <person name="Ohji S."/>
            <person name="Ichikawa N."/>
        </authorList>
    </citation>
    <scope>NUCLEOTIDE SEQUENCE [LARGE SCALE GENOMIC DNA]</scope>
    <source>
        <strain evidence="3 4">NBRC 108950</strain>
    </source>
</reference>
<dbReference type="Proteomes" id="UP000321058">
    <property type="component" value="Unassembled WGS sequence"/>
</dbReference>
<feature type="chain" id="PRO_5021919009" description="Pyrroloquinoline quinone-dependent pyranose dehydrogenase beta-propeller domain-containing protein" evidence="1">
    <location>
        <begin position="21"/>
        <end position="400"/>
    </location>
</feature>
<dbReference type="EMBL" id="BKAJ01000072">
    <property type="protein sequence ID" value="GEP56919.1"/>
    <property type="molecule type" value="Genomic_DNA"/>
</dbReference>
<evidence type="ECO:0000259" key="2">
    <source>
        <dbReference type="Pfam" id="PF22807"/>
    </source>
</evidence>
<sequence length="400" mass="43872">MRAIGIGLIGFLVVSAAAKAQTQQAADSPPWKQGMPAAIVDSKLAPIAPPPLPTPADKLPLDKLKVKDGFKIEVYAAGVPNARTLRLGDKGTVFVSSRVQDKVHAIVTKDGKREVKVIASGLHRPNGIALHDGTLYIAELSQISRIDKIEDNLDSPPKPTVILDGLPKDEPHGWKYLTVGPDEKLYFQVGAPCNICMPSDRHTKIYRVGLDGKGLEVYAHGIRQIVGMDWHPTLKQLYFSENSRDWLSEDVPEDKLNRVTQPGKDHFGFPYCHQGNFTDPEFGWGRSCSEFTAPVTLVGPHSAALGMKFYTDNGLGDDYRGVLFLARHGSWNRTVKVGGDVLAIKLNDDGTFRSMEPFMTGFIQDNNYVGRPVDVLPMPDGSLLVSDDFNGAVYRVSRAQ</sequence>
<feature type="signal peptide" evidence="1">
    <location>
        <begin position="1"/>
        <end position="20"/>
    </location>
</feature>
<evidence type="ECO:0000256" key="1">
    <source>
        <dbReference type="SAM" id="SignalP"/>
    </source>
</evidence>
<dbReference type="InterPro" id="IPR054539">
    <property type="entry name" value="Beta-prop_PDH"/>
</dbReference>
<proteinExistence type="predicted"/>
<accession>A0A512ND97</accession>
<comment type="caution">
    <text evidence="3">The sequence shown here is derived from an EMBL/GenBank/DDBJ whole genome shotgun (WGS) entry which is preliminary data.</text>
</comment>
<evidence type="ECO:0000313" key="4">
    <source>
        <dbReference type="Proteomes" id="UP000321058"/>
    </source>
</evidence>
<dbReference type="SUPFAM" id="SSF50952">
    <property type="entry name" value="Soluble quinoprotein glucose dehydrogenase"/>
    <property type="match status" value="1"/>
</dbReference>
<dbReference type="PANTHER" id="PTHR33546">
    <property type="entry name" value="LARGE, MULTIFUNCTIONAL SECRETED PROTEIN-RELATED"/>
    <property type="match status" value="1"/>
</dbReference>
<protein>
    <recommendedName>
        <fullName evidence="2">Pyrroloquinoline quinone-dependent pyranose dehydrogenase beta-propeller domain-containing protein</fullName>
    </recommendedName>
</protein>
<dbReference type="Gene3D" id="2.120.10.30">
    <property type="entry name" value="TolB, C-terminal domain"/>
    <property type="match status" value="1"/>
</dbReference>
<keyword evidence="4" id="KW-1185">Reference proteome</keyword>
<dbReference type="Pfam" id="PF22807">
    <property type="entry name" value="TrAA12"/>
    <property type="match status" value="1"/>
</dbReference>